<feature type="region of interest" description="Disordered" evidence="1">
    <location>
        <begin position="82"/>
        <end position="108"/>
    </location>
</feature>
<protein>
    <submittedName>
        <fullName evidence="2">Uncharacterized protein</fullName>
    </submittedName>
</protein>
<dbReference type="AlphaFoldDB" id="A0A1M7Y3K5"/>
<proteinExistence type="predicted"/>
<gene>
    <name evidence="2" type="ORF">SAMN02745217_01282</name>
</gene>
<accession>A0A1M7Y3K5</accession>
<dbReference type="STRING" id="1121345.SAMN02745217_01282"/>
<evidence type="ECO:0000313" key="2">
    <source>
        <dbReference type="EMBL" id="SHO46771.1"/>
    </source>
</evidence>
<dbReference type="Pfam" id="PF13075">
    <property type="entry name" value="DUF3939"/>
    <property type="match status" value="1"/>
</dbReference>
<evidence type="ECO:0000313" key="3">
    <source>
        <dbReference type="Proteomes" id="UP000184612"/>
    </source>
</evidence>
<name>A0A1M7Y3K5_9FIRM</name>
<reference evidence="2 3" key="1">
    <citation type="submission" date="2016-12" db="EMBL/GenBank/DDBJ databases">
        <authorList>
            <person name="Song W.-J."/>
            <person name="Kurnit D.M."/>
        </authorList>
    </citation>
    <scope>NUCLEOTIDE SEQUENCE [LARGE SCALE GENOMIC DNA]</scope>
    <source>
        <strain evidence="2 3">DSM 12503</strain>
    </source>
</reference>
<dbReference type="Proteomes" id="UP000184612">
    <property type="component" value="Unassembled WGS sequence"/>
</dbReference>
<evidence type="ECO:0000256" key="1">
    <source>
        <dbReference type="SAM" id="MobiDB-lite"/>
    </source>
</evidence>
<sequence>MVDKYWIKVYNGKKTREINVVGYSFKDVNGKNHEITRDIIVDDMTDIQTGEVVGYVAKIDKKNIEISKEVYEILKERTKYTQNPLGSQMTPEEIEERIKSIPIDDEEQ</sequence>
<keyword evidence="3" id="KW-1185">Reference proteome</keyword>
<organism evidence="2 3">
    <name type="scientific">Anaerocolumna xylanovorans DSM 12503</name>
    <dbReference type="NCBI Taxonomy" id="1121345"/>
    <lineage>
        <taxon>Bacteria</taxon>
        <taxon>Bacillati</taxon>
        <taxon>Bacillota</taxon>
        <taxon>Clostridia</taxon>
        <taxon>Lachnospirales</taxon>
        <taxon>Lachnospiraceae</taxon>
        <taxon>Anaerocolumna</taxon>
    </lineage>
</organism>
<dbReference type="RefSeq" id="WP_139243314.1">
    <property type="nucleotide sequence ID" value="NZ_FRFD01000004.1"/>
</dbReference>
<dbReference type="EMBL" id="FRFD01000004">
    <property type="protein sequence ID" value="SHO46771.1"/>
    <property type="molecule type" value="Genomic_DNA"/>
</dbReference>
<dbReference type="InterPro" id="IPR025071">
    <property type="entry name" value="DUF3939"/>
</dbReference>